<evidence type="ECO:0000313" key="3">
    <source>
        <dbReference type="EMBL" id="CAF1489287.1"/>
    </source>
</evidence>
<evidence type="ECO:0000313" key="7">
    <source>
        <dbReference type="Proteomes" id="UP000663832"/>
    </source>
</evidence>
<dbReference type="Proteomes" id="UP000663877">
    <property type="component" value="Unassembled WGS sequence"/>
</dbReference>
<reference evidence="5" key="1">
    <citation type="submission" date="2021-02" db="EMBL/GenBank/DDBJ databases">
        <authorList>
            <person name="Nowell W R."/>
        </authorList>
    </citation>
    <scope>NUCLEOTIDE SEQUENCE</scope>
</reference>
<dbReference type="Proteomes" id="UP000663832">
    <property type="component" value="Unassembled WGS sequence"/>
</dbReference>
<dbReference type="Proteomes" id="UP000663891">
    <property type="component" value="Unassembled WGS sequence"/>
</dbReference>
<comment type="caution">
    <text evidence="5">The sequence shown here is derived from an EMBL/GenBank/DDBJ whole genome shotgun (WGS) entry which is preliminary data.</text>
</comment>
<dbReference type="EMBL" id="CAJOBB010001540">
    <property type="protein sequence ID" value="CAF3871219.1"/>
    <property type="molecule type" value="Genomic_DNA"/>
</dbReference>
<gene>
    <name evidence="3" type="ORF">BJG266_LOCUS42516</name>
    <name evidence="2" type="ORF">IZO911_LOCUS41779</name>
    <name evidence="6" type="ORF">KXQ929_LOCUS21219</name>
    <name evidence="5" type="ORF">OKA104_LOCUS21107</name>
    <name evidence="4" type="ORF">QVE165_LOCUS59397</name>
    <name evidence="1" type="ORF">VCS650_LOCUS37694</name>
</gene>
<keyword evidence="7" id="KW-1185">Reference proteome</keyword>
<dbReference type="EMBL" id="CAJNON010001044">
    <property type="protein sequence ID" value="CAF1420693.1"/>
    <property type="molecule type" value="Genomic_DNA"/>
</dbReference>
<dbReference type="EMBL" id="CAJNOE010001653">
    <property type="protein sequence ID" value="CAF1440702.1"/>
    <property type="molecule type" value="Genomic_DNA"/>
</dbReference>
<evidence type="ECO:0000313" key="6">
    <source>
        <dbReference type="EMBL" id="CAF3871219.1"/>
    </source>
</evidence>
<sequence>MCERVGNRALSIIFPVVVQTNLQKLRLNDLDYTRNQIAWPIQSALEQLTIRDCSYDQYRIILCNSLRLRTLVIRNCIMHNTDQTFWPYALTTSNSTKTQCTLSDSTGTGLNMHR</sequence>
<dbReference type="EMBL" id="CAJNOI010002720">
    <property type="protein sequence ID" value="CAF1489287.1"/>
    <property type="molecule type" value="Genomic_DNA"/>
</dbReference>
<evidence type="ECO:0000313" key="4">
    <source>
        <dbReference type="EMBL" id="CAF1641009.1"/>
    </source>
</evidence>
<dbReference type="Proteomes" id="UP000663881">
    <property type="component" value="Unassembled WGS sequence"/>
</dbReference>
<evidence type="ECO:0000313" key="8">
    <source>
        <dbReference type="Proteomes" id="UP000663881"/>
    </source>
</evidence>
<name>A0A819E5F5_9BILA</name>
<accession>A0A819E5F5</accession>
<protein>
    <submittedName>
        <fullName evidence="5">Uncharacterized protein</fullName>
    </submittedName>
</protein>
<dbReference type="Proteomes" id="UP000663868">
    <property type="component" value="Unassembled WGS sequence"/>
</dbReference>
<dbReference type="EMBL" id="CAJOAY010001450">
    <property type="protein sequence ID" value="CAF3844514.1"/>
    <property type="molecule type" value="Genomic_DNA"/>
</dbReference>
<dbReference type="AlphaFoldDB" id="A0A819E5F5"/>
<evidence type="ECO:0000313" key="5">
    <source>
        <dbReference type="EMBL" id="CAF3844514.1"/>
    </source>
</evidence>
<evidence type="ECO:0000313" key="1">
    <source>
        <dbReference type="EMBL" id="CAF1420693.1"/>
    </source>
</evidence>
<evidence type="ECO:0000313" key="2">
    <source>
        <dbReference type="EMBL" id="CAF1440702.1"/>
    </source>
</evidence>
<dbReference type="OrthoDB" id="9973379at2759"/>
<dbReference type="Proteomes" id="UP000663860">
    <property type="component" value="Unassembled WGS sequence"/>
</dbReference>
<organism evidence="5 8">
    <name type="scientific">Adineta steineri</name>
    <dbReference type="NCBI Taxonomy" id="433720"/>
    <lineage>
        <taxon>Eukaryota</taxon>
        <taxon>Metazoa</taxon>
        <taxon>Spiralia</taxon>
        <taxon>Gnathifera</taxon>
        <taxon>Rotifera</taxon>
        <taxon>Eurotatoria</taxon>
        <taxon>Bdelloidea</taxon>
        <taxon>Adinetida</taxon>
        <taxon>Adinetidae</taxon>
        <taxon>Adineta</taxon>
    </lineage>
</organism>
<dbReference type="EMBL" id="CAJNOM010003046">
    <property type="protein sequence ID" value="CAF1641009.1"/>
    <property type="molecule type" value="Genomic_DNA"/>
</dbReference>
<proteinExistence type="predicted"/>